<feature type="domain" description="ABC transporter" evidence="4">
    <location>
        <begin position="20"/>
        <end position="257"/>
    </location>
</feature>
<dbReference type="InterPro" id="IPR003593">
    <property type="entry name" value="AAA+_ATPase"/>
</dbReference>
<accession>A0ABU0GPG3</accession>
<dbReference type="InterPro" id="IPR017871">
    <property type="entry name" value="ABC_transporter-like_CS"/>
</dbReference>
<proteinExistence type="predicted"/>
<dbReference type="InterPro" id="IPR027417">
    <property type="entry name" value="P-loop_NTPase"/>
</dbReference>
<dbReference type="Gene3D" id="3.40.50.300">
    <property type="entry name" value="P-loop containing nucleotide triphosphate hydrolases"/>
    <property type="match status" value="1"/>
</dbReference>
<dbReference type="PROSITE" id="PS50893">
    <property type="entry name" value="ABC_TRANSPORTER_2"/>
    <property type="match status" value="1"/>
</dbReference>
<dbReference type="SMART" id="SM00382">
    <property type="entry name" value="AAA"/>
    <property type="match status" value="1"/>
</dbReference>
<dbReference type="Pfam" id="PF00005">
    <property type="entry name" value="ABC_tran"/>
    <property type="match status" value="1"/>
</dbReference>
<dbReference type="InterPro" id="IPR003439">
    <property type="entry name" value="ABC_transporter-like_ATP-bd"/>
</dbReference>
<evidence type="ECO:0000313" key="5">
    <source>
        <dbReference type="EMBL" id="MDQ0426953.1"/>
    </source>
</evidence>
<dbReference type="InterPro" id="IPR015854">
    <property type="entry name" value="ABC_transpr_LolD-like"/>
</dbReference>
<keyword evidence="1" id="KW-0813">Transport</keyword>
<sequence>MSKPPVAPPPSTVAGPRLAARAVDLIREYGTGSSRVRALDGLSVDLVERRFTAVMGASGSGKSTFLHCLAGLDRATSGQMLLGGTDLGALDDAALTAIRRDRLGFVFQDGNLLPHLTAGENIDLAASLAGRRTDRAWRRELVERLGVADRLRHLPSELSGGQRQRVAVVRALLGRPDLVVADEPTGALDSESGAALLALLRACVDEFGQTVVMVTHDPSAAAVTDEVVLLRDGRAAGRVDRPTRRTVLERLGALATPAGVVA</sequence>
<evidence type="ECO:0000256" key="2">
    <source>
        <dbReference type="ARBA" id="ARBA00022741"/>
    </source>
</evidence>
<reference evidence="5 6" key="1">
    <citation type="submission" date="2023-07" db="EMBL/GenBank/DDBJ databases">
        <title>Sequencing the genomes of 1000 actinobacteria strains.</title>
        <authorList>
            <person name="Klenk H.-P."/>
        </authorList>
    </citation>
    <scope>NUCLEOTIDE SEQUENCE [LARGE SCALE GENOMIC DNA]</scope>
    <source>
        <strain evidence="5 6">DSM 14785</strain>
    </source>
</reference>
<organism evidence="5 6">
    <name type="scientific">Cellulomonas iranensis</name>
    <dbReference type="NCBI Taxonomy" id="76862"/>
    <lineage>
        <taxon>Bacteria</taxon>
        <taxon>Bacillati</taxon>
        <taxon>Actinomycetota</taxon>
        <taxon>Actinomycetes</taxon>
        <taxon>Micrococcales</taxon>
        <taxon>Cellulomonadaceae</taxon>
        <taxon>Cellulomonas</taxon>
    </lineage>
</organism>
<keyword evidence="6" id="KW-1185">Reference proteome</keyword>
<dbReference type="EMBL" id="JAUSVM010000001">
    <property type="protein sequence ID" value="MDQ0426953.1"/>
    <property type="molecule type" value="Genomic_DNA"/>
</dbReference>
<evidence type="ECO:0000256" key="1">
    <source>
        <dbReference type="ARBA" id="ARBA00022448"/>
    </source>
</evidence>
<keyword evidence="2" id="KW-0547">Nucleotide-binding</keyword>
<name>A0ABU0GPG3_9CELL</name>
<dbReference type="GO" id="GO:0005524">
    <property type="term" value="F:ATP binding"/>
    <property type="evidence" value="ECO:0007669"/>
    <property type="project" value="UniProtKB-KW"/>
</dbReference>
<protein>
    <submittedName>
        <fullName evidence="5">ABC transport system ATP-binding protein</fullName>
    </submittedName>
</protein>
<dbReference type="PROSITE" id="PS00211">
    <property type="entry name" value="ABC_TRANSPORTER_1"/>
    <property type="match status" value="1"/>
</dbReference>
<dbReference type="Proteomes" id="UP001240250">
    <property type="component" value="Unassembled WGS sequence"/>
</dbReference>
<dbReference type="RefSeq" id="WP_070318987.1">
    <property type="nucleotide sequence ID" value="NZ_JAUSVM010000001.1"/>
</dbReference>
<dbReference type="CDD" id="cd03255">
    <property type="entry name" value="ABC_MJ0796_LolCDE_FtsE"/>
    <property type="match status" value="1"/>
</dbReference>
<evidence type="ECO:0000259" key="4">
    <source>
        <dbReference type="PROSITE" id="PS50893"/>
    </source>
</evidence>
<keyword evidence="3 5" id="KW-0067">ATP-binding</keyword>
<evidence type="ECO:0000313" key="6">
    <source>
        <dbReference type="Proteomes" id="UP001240250"/>
    </source>
</evidence>
<dbReference type="InterPro" id="IPR017911">
    <property type="entry name" value="MacB-like_ATP-bd"/>
</dbReference>
<dbReference type="PANTHER" id="PTHR24220">
    <property type="entry name" value="IMPORT ATP-BINDING PROTEIN"/>
    <property type="match status" value="1"/>
</dbReference>
<comment type="caution">
    <text evidence="5">The sequence shown here is derived from an EMBL/GenBank/DDBJ whole genome shotgun (WGS) entry which is preliminary data.</text>
</comment>
<gene>
    <name evidence="5" type="ORF">JO380_003334</name>
</gene>
<dbReference type="PANTHER" id="PTHR24220:SF685">
    <property type="entry name" value="ABC TRANSPORTER RELATED"/>
    <property type="match status" value="1"/>
</dbReference>
<dbReference type="SUPFAM" id="SSF52540">
    <property type="entry name" value="P-loop containing nucleoside triphosphate hydrolases"/>
    <property type="match status" value="1"/>
</dbReference>
<evidence type="ECO:0000256" key="3">
    <source>
        <dbReference type="ARBA" id="ARBA00022840"/>
    </source>
</evidence>